<dbReference type="GO" id="GO:0042254">
    <property type="term" value="P:ribosome biogenesis"/>
    <property type="evidence" value="ECO:0007669"/>
    <property type="project" value="TreeGrafter"/>
</dbReference>
<dbReference type="InterPro" id="IPR050168">
    <property type="entry name" value="AAA_ATPase_domain"/>
</dbReference>
<dbReference type="GO" id="GO:0005634">
    <property type="term" value="C:nucleus"/>
    <property type="evidence" value="ECO:0007669"/>
    <property type="project" value="TreeGrafter"/>
</dbReference>
<proteinExistence type="predicted"/>
<sequence>MTNATVERSLEIEERGFMDPSSVDNNGAVDPFYNTWTDYAMPSLGSVPRAVCICRLTHSSSARELRKLYPNHAVLLYEERDIKLLGFKAAVVQPLSRSHCVSSFHFVPNPRHNSELAGRLDDKEVKYGAYRVAWNGYNFLVYTVTYPTARNKKQQFYLLHDGPEQQAQALLMAAGSYTNDLHEEILVFDQGFWSKNHELWAEIQKANWDDVILKENFKNTIMKDVNGFFDSEKLYKSLSISWKRGLIMFGPPGNGKTIAMKAIMKECDAKRFSPLYVKSLDCCEGDEQAMQAVFNKARGMAPCVLVLEDLDSLINDRNRSFFLNQLDGLEGNDGLLVIASTNHIERLDQAITGRPSRFDRKYEFSDPDQEERALYARYWQRKLENKDVAFPDTLAEEIAAMTANFSFAYLKEAL</sequence>
<dbReference type="InterPro" id="IPR003593">
    <property type="entry name" value="AAA+_ATPase"/>
</dbReference>
<gene>
    <name evidence="2" type="ORF">WOLCODRAFT_17138</name>
</gene>
<dbReference type="GO" id="GO:0016887">
    <property type="term" value="F:ATP hydrolysis activity"/>
    <property type="evidence" value="ECO:0007669"/>
    <property type="project" value="InterPro"/>
</dbReference>
<reference evidence="2 3" key="1">
    <citation type="journal article" date="2012" name="Science">
        <title>The Paleozoic origin of enzymatic lignin decomposition reconstructed from 31 fungal genomes.</title>
        <authorList>
            <person name="Floudas D."/>
            <person name="Binder M."/>
            <person name="Riley R."/>
            <person name="Barry K."/>
            <person name="Blanchette R.A."/>
            <person name="Henrissat B."/>
            <person name="Martinez A.T."/>
            <person name="Otillar R."/>
            <person name="Spatafora J.W."/>
            <person name="Yadav J.S."/>
            <person name="Aerts A."/>
            <person name="Benoit I."/>
            <person name="Boyd A."/>
            <person name="Carlson A."/>
            <person name="Copeland A."/>
            <person name="Coutinho P.M."/>
            <person name="de Vries R.P."/>
            <person name="Ferreira P."/>
            <person name="Findley K."/>
            <person name="Foster B."/>
            <person name="Gaskell J."/>
            <person name="Glotzer D."/>
            <person name="Gorecki P."/>
            <person name="Heitman J."/>
            <person name="Hesse C."/>
            <person name="Hori C."/>
            <person name="Igarashi K."/>
            <person name="Jurgens J.A."/>
            <person name="Kallen N."/>
            <person name="Kersten P."/>
            <person name="Kohler A."/>
            <person name="Kuees U."/>
            <person name="Kumar T.K.A."/>
            <person name="Kuo A."/>
            <person name="LaButti K."/>
            <person name="Larrondo L.F."/>
            <person name="Lindquist E."/>
            <person name="Ling A."/>
            <person name="Lombard V."/>
            <person name="Lucas S."/>
            <person name="Lundell T."/>
            <person name="Martin R."/>
            <person name="McLaughlin D.J."/>
            <person name="Morgenstern I."/>
            <person name="Morin E."/>
            <person name="Murat C."/>
            <person name="Nagy L.G."/>
            <person name="Nolan M."/>
            <person name="Ohm R.A."/>
            <person name="Patyshakuliyeva A."/>
            <person name="Rokas A."/>
            <person name="Ruiz-Duenas F.J."/>
            <person name="Sabat G."/>
            <person name="Salamov A."/>
            <person name="Samejima M."/>
            <person name="Schmutz J."/>
            <person name="Slot J.C."/>
            <person name="St John F."/>
            <person name="Stenlid J."/>
            <person name="Sun H."/>
            <person name="Sun S."/>
            <person name="Syed K."/>
            <person name="Tsang A."/>
            <person name="Wiebenga A."/>
            <person name="Young D."/>
            <person name="Pisabarro A."/>
            <person name="Eastwood D.C."/>
            <person name="Martin F."/>
            <person name="Cullen D."/>
            <person name="Grigoriev I.V."/>
            <person name="Hibbett D.S."/>
        </authorList>
    </citation>
    <scope>NUCLEOTIDE SEQUENCE [LARGE SCALE GENOMIC DNA]</scope>
    <source>
        <strain evidence="2 3">MD-104</strain>
    </source>
</reference>
<evidence type="ECO:0000313" key="2">
    <source>
        <dbReference type="EMBL" id="PCH41485.1"/>
    </source>
</evidence>
<keyword evidence="3" id="KW-1185">Reference proteome</keyword>
<dbReference type="PANTHER" id="PTHR23077:SF132">
    <property type="entry name" value="ATP-DEPENDENT ZN PROTEASE"/>
    <property type="match status" value="1"/>
</dbReference>
<dbReference type="STRING" id="742152.A0A2H3JIX2"/>
<protein>
    <submittedName>
        <fullName evidence="2">Nucleoside triphosphate hydrolase protein</fullName>
    </submittedName>
</protein>
<dbReference type="Proteomes" id="UP000218811">
    <property type="component" value="Unassembled WGS sequence"/>
</dbReference>
<name>A0A2H3JIX2_WOLCO</name>
<dbReference type="EMBL" id="KB468113">
    <property type="protein sequence ID" value="PCH41485.1"/>
    <property type="molecule type" value="Genomic_DNA"/>
</dbReference>
<dbReference type="InterPro" id="IPR003959">
    <property type="entry name" value="ATPase_AAA_core"/>
</dbReference>
<accession>A0A2H3JIX2</accession>
<organism evidence="2 3">
    <name type="scientific">Wolfiporia cocos (strain MD-104)</name>
    <name type="common">Brown rot fungus</name>
    <dbReference type="NCBI Taxonomy" id="742152"/>
    <lineage>
        <taxon>Eukaryota</taxon>
        <taxon>Fungi</taxon>
        <taxon>Dikarya</taxon>
        <taxon>Basidiomycota</taxon>
        <taxon>Agaricomycotina</taxon>
        <taxon>Agaricomycetes</taxon>
        <taxon>Polyporales</taxon>
        <taxon>Phaeolaceae</taxon>
        <taxon>Wolfiporia</taxon>
    </lineage>
</organism>
<dbReference type="SMART" id="SM00382">
    <property type="entry name" value="AAA"/>
    <property type="match status" value="1"/>
</dbReference>
<dbReference type="PANTHER" id="PTHR23077">
    <property type="entry name" value="AAA-FAMILY ATPASE"/>
    <property type="match status" value="1"/>
</dbReference>
<dbReference type="GO" id="GO:0003723">
    <property type="term" value="F:RNA binding"/>
    <property type="evidence" value="ECO:0007669"/>
    <property type="project" value="TreeGrafter"/>
</dbReference>
<dbReference type="OMA" id="CLIYLER"/>
<feature type="domain" description="AAA+ ATPase" evidence="1">
    <location>
        <begin position="242"/>
        <end position="368"/>
    </location>
</feature>
<dbReference type="InterPro" id="IPR027417">
    <property type="entry name" value="P-loop_NTPase"/>
</dbReference>
<dbReference type="CDD" id="cd19481">
    <property type="entry name" value="RecA-like_protease"/>
    <property type="match status" value="1"/>
</dbReference>
<dbReference type="GO" id="GO:1990275">
    <property type="term" value="F:preribosome binding"/>
    <property type="evidence" value="ECO:0007669"/>
    <property type="project" value="TreeGrafter"/>
</dbReference>
<dbReference type="Gene3D" id="3.40.50.300">
    <property type="entry name" value="P-loop containing nucleotide triphosphate hydrolases"/>
    <property type="match status" value="1"/>
</dbReference>
<dbReference type="GO" id="GO:0005524">
    <property type="term" value="F:ATP binding"/>
    <property type="evidence" value="ECO:0007669"/>
    <property type="project" value="InterPro"/>
</dbReference>
<dbReference type="SUPFAM" id="SSF52540">
    <property type="entry name" value="P-loop containing nucleoside triphosphate hydrolases"/>
    <property type="match status" value="1"/>
</dbReference>
<evidence type="ECO:0000313" key="3">
    <source>
        <dbReference type="Proteomes" id="UP000218811"/>
    </source>
</evidence>
<dbReference type="AlphaFoldDB" id="A0A2H3JIX2"/>
<dbReference type="OrthoDB" id="2115716at2759"/>
<keyword evidence="2" id="KW-0378">Hydrolase</keyword>
<dbReference type="Gene3D" id="1.10.8.60">
    <property type="match status" value="1"/>
</dbReference>
<dbReference type="Pfam" id="PF00004">
    <property type="entry name" value="AAA"/>
    <property type="match status" value="1"/>
</dbReference>
<evidence type="ECO:0000259" key="1">
    <source>
        <dbReference type="SMART" id="SM00382"/>
    </source>
</evidence>